<dbReference type="Gene3D" id="1.25.40.10">
    <property type="entry name" value="Tetratricopeptide repeat domain"/>
    <property type="match status" value="2"/>
</dbReference>
<dbReference type="Proteomes" id="UP000585474">
    <property type="component" value="Unassembled WGS sequence"/>
</dbReference>
<dbReference type="SUPFAM" id="SSF48452">
    <property type="entry name" value="TPR-like"/>
    <property type="match status" value="1"/>
</dbReference>
<reference evidence="3 4" key="1">
    <citation type="submission" date="2019-07" db="EMBL/GenBank/DDBJ databases">
        <title>De Novo Assembly of kiwifruit Actinidia rufa.</title>
        <authorList>
            <person name="Sugita-Konishi S."/>
            <person name="Sato K."/>
            <person name="Mori E."/>
            <person name="Abe Y."/>
            <person name="Kisaki G."/>
            <person name="Hamano K."/>
            <person name="Suezawa K."/>
            <person name="Otani M."/>
            <person name="Fukuda T."/>
            <person name="Manabe T."/>
            <person name="Gomi K."/>
            <person name="Tabuchi M."/>
            <person name="Akimitsu K."/>
            <person name="Kataoka I."/>
        </authorList>
    </citation>
    <scope>NUCLEOTIDE SEQUENCE [LARGE SCALE GENOMIC DNA]</scope>
    <source>
        <strain evidence="4">cv. Fuchu</strain>
    </source>
</reference>
<accession>A0A7J0FYT2</accession>
<dbReference type="AlphaFoldDB" id="A0A7J0FYT2"/>
<sequence>MNNLVNFYAKSGSISDAHHIFNEMPNKNTSSWNTVLSAYAKQGRIDAAYQVFEEMPEPDAVSWTALIVGYTQLGCVENAAKMFLEMISCRVSPTQFTMTSILASCATIEALDVGRKIHSFVVKLGLSSYVCVANSLLNMYAKSGDPMTAKIVFDMMKLKNVSSWNAMISLYMHSGQPGLALAQFEQMSERDLVSWNSMIAGYNQHGFHLEALDIFSRMLKDTSLKPDNFTLASVLSACANLEDLNLGKQIHAHIIRTEFYTSGPVGNALVSMYSKSGGVGMLKRFRA</sequence>
<dbReference type="NCBIfam" id="TIGR00756">
    <property type="entry name" value="PPR"/>
    <property type="match status" value="4"/>
</dbReference>
<dbReference type="Pfam" id="PF01535">
    <property type="entry name" value="PPR"/>
    <property type="match status" value="2"/>
</dbReference>
<dbReference type="EMBL" id="BJWL01000016">
    <property type="protein sequence ID" value="GFZ03617.1"/>
    <property type="molecule type" value="Genomic_DNA"/>
</dbReference>
<feature type="repeat" description="PPR" evidence="2">
    <location>
        <begin position="160"/>
        <end position="190"/>
    </location>
</feature>
<dbReference type="PANTHER" id="PTHR47926">
    <property type="entry name" value="PENTATRICOPEPTIDE REPEAT-CONTAINING PROTEIN"/>
    <property type="match status" value="1"/>
</dbReference>
<comment type="caution">
    <text evidence="3">The sequence shown here is derived from an EMBL/GenBank/DDBJ whole genome shotgun (WGS) entry which is preliminary data.</text>
</comment>
<dbReference type="GO" id="GO:0009451">
    <property type="term" value="P:RNA modification"/>
    <property type="evidence" value="ECO:0007669"/>
    <property type="project" value="InterPro"/>
</dbReference>
<evidence type="ECO:0000313" key="4">
    <source>
        <dbReference type="Proteomes" id="UP000585474"/>
    </source>
</evidence>
<feature type="repeat" description="PPR" evidence="2">
    <location>
        <begin position="191"/>
        <end position="226"/>
    </location>
</feature>
<dbReference type="PROSITE" id="PS51375">
    <property type="entry name" value="PPR"/>
    <property type="match status" value="3"/>
</dbReference>
<evidence type="ECO:0000256" key="1">
    <source>
        <dbReference type="ARBA" id="ARBA00022737"/>
    </source>
</evidence>
<proteinExistence type="predicted"/>
<keyword evidence="4" id="KW-1185">Reference proteome</keyword>
<name>A0A7J0FYT2_9ERIC</name>
<dbReference type="OrthoDB" id="185373at2759"/>
<gene>
    <name evidence="3" type="ORF">Acr_16g0002410</name>
</gene>
<evidence type="ECO:0000256" key="2">
    <source>
        <dbReference type="PROSITE-ProRule" id="PRU00708"/>
    </source>
</evidence>
<evidence type="ECO:0000313" key="3">
    <source>
        <dbReference type="EMBL" id="GFZ03617.1"/>
    </source>
</evidence>
<dbReference type="InterPro" id="IPR011990">
    <property type="entry name" value="TPR-like_helical_dom_sf"/>
</dbReference>
<dbReference type="FunFam" id="1.25.40.10:FF:000348">
    <property type="entry name" value="Pentatricopeptide repeat-containing protein chloroplastic"/>
    <property type="match status" value="1"/>
</dbReference>
<dbReference type="Pfam" id="PF13041">
    <property type="entry name" value="PPR_2"/>
    <property type="match status" value="3"/>
</dbReference>
<organism evidence="3 4">
    <name type="scientific">Actinidia rufa</name>
    <dbReference type="NCBI Taxonomy" id="165716"/>
    <lineage>
        <taxon>Eukaryota</taxon>
        <taxon>Viridiplantae</taxon>
        <taxon>Streptophyta</taxon>
        <taxon>Embryophyta</taxon>
        <taxon>Tracheophyta</taxon>
        <taxon>Spermatophyta</taxon>
        <taxon>Magnoliopsida</taxon>
        <taxon>eudicotyledons</taxon>
        <taxon>Gunneridae</taxon>
        <taxon>Pentapetalae</taxon>
        <taxon>asterids</taxon>
        <taxon>Ericales</taxon>
        <taxon>Actinidiaceae</taxon>
        <taxon>Actinidia</taxon>
    </lineage>
</organism>
<keyword evidence="1" id="KW-0677">Repeat</keyword>
<feature type="repeat" description="PPR" evidence="2">
    <location>
        <begin position="28"/>
        <end position="62"/>
    </location>
</feature>
<dbReference type="GO" id="GO:0003723">
    <property type="term" value="F:RNA binding"/>
    <property type="evidence" value="ECO:0007669"/>
    <property type="project" value="InterPro"/>
</dbReference>
<protein>
    <submittedName>
        <fullName evidence="3">Pentatricopeptide (PPR) repeat-containing protein</fullName>
    </submittedName>
</protein>
<dbReference type="InterPro" id="IPR046960">
    <property type="entry name" value="PPR_At4g14850-like_plant"/>
</dbReference>
<dbReference type="FunFam" id="1.25.40.10:FF:000442">
    <property type="entry name" value="Pentatricopeptide repeat-containing protein At3g49710"/>
    <property type="match status" value="1"/>
</dbReference>
<dbReference type="InterPro" id="IPR002885">
    <property type="entry name" value="PPR_rpt"/>
</dbReference>